<keyword evidence="3" id="KW-1185">Reference proteome</keyword>
<dbReference type="Proteomes" id="UP001327560">
    <property type="component" value="Chromosome 1"/>
</dbReference>
<evidence type="ECO:0000313" key="2">
    <source>
        <dbReference type="EMBL" id="WOK93186.1"/>
    </source>
</evidence>
<dbReference type="Pfam" id="PF13966">
    <property type="entry name" value="zf-RVT"/>
    <property type="match status" value="1"/>
</dbReference>
<dbReference type="EMBL" id="CP136890">
    <property type="protein sequence ID" value="WOK93186.1"/>
    <property type="molecule type" value="Genomic_DNA"/>
</dbReference>
<evidence type="ECO:0000259" key="1">
    <source>
        <dbReference type="Pfam" id="PF13966"/>
    </source>
</evidence>
<feature type="domain" description="Reverse transcriptase zinc-binding" evidence="1">
    <location>
        <begin position="260"/>
        <end position="325"/>
    </location>
</feature>
<accession>A0AAQ3JNP3</accession>
<organism evidence="2 3">
    <name type="scientific">Canna indica</name>
    <name type="common">Indian-shot</name>
    <dbReference type="NCBI Taxonomy" id="4628"/>
    <lineage>
        <taxon>Eukaryota</taxon>
        <taxon>Viridiplantae</taxon>
        <taxon>Streptophyta</taxon>
        <taxon>Embryophyta</taxon>
        <taxon>Tracheophyta</taxon>
        <taxon>Spermatophyta</taxon>
        <taxon>Magnoliopsida</taxon>
        <taxon>Liliopsida</taxon>
        <taxon>Zingiberales</taxon>
        <taxon>Cannaceae</taxon>
        <taxon>Canna</taxon>
    </lineage>
</organism>
<evidence type="ECO:0000313" key="3">
    <source>
        <dbReference type="Proteomes" id="UP001327560"/>
    </source>
</evidence>
<sequence>MDDCFTYTTRYIISFLSGNKAKEPDVAEFASALAAASVARLMVEDFIEQLLPAHDFPNLWISGISQLLRCASSSLLINGAPGRPFQHKRGIRQGNPLSPLLFSLIVDSLSRLIGNAAQNAFFRGALNNLTSGALGLGSSDLSRLSHVWKGILSLLEIFKASTVISVGSGHWISPWRNRWSSINSLHDKYPTLYALTTSQATCIADAKLFNPSSEVTGWDISFSNYVPLTDVLALANTLEEILHNFGNGSITWKWSSFGVFSTSSLYKLLNFRGLTDYRAIYIWQRDCPISISMFNWFYFRKRPHTKDHLIARGMNIDSACHLCGLDSRV</sequence>
<protein>
    <recommendedName>
        <fullName evidence="1">Reverse transcriptase zinc-binding domain-containing protein</fullName>
    </recommendedName>
</protein>
<dbReference type="InterPro" id="IPR026960">
    <property type="entry name" value="RVT-Znf"/>
</dbReference>
<proteinExistence type="predicted"/>
<dbReference type="AlphaFoldDB" id="A0AAQ3JNP3"/>
<gene>
    <name evidence="2" type="ORF">Cni_G01880</name>
</gene>
<dbReference type="PANTHER" id="PTHR36617:SF15">
    <property type="entry name" value="REVERSE TRANSCRIPTASE ZINC-BINDING DOMAIN-CONTAINING PROTEIN"/>
    <property type="match status" value="1"/>
</dbReference>
<name>A0AAQ3JNP3_9LILI</name>
<reference evidence="2 3" key="1">
    <citation type="submission" date="2023-10" db="EMBL/GenBank/DDBJ databases">
        <title>Chromosome-scale genome assembly provides insights into flower coloration mechanisms of Canna indica.</title>
        <authorList>
            <person name="Li C."/>
        </authorList>
    </citation>
    <scope>NUCLEOTIDE SEQUENCE [LARGE SCALE GENOMIC DNA]</scope>
    <source>
        <tissue evidence="2">Flower</tissue>
    </source>
</reference>
<dbReference type="PANTHER" id="PTHR36617">
    <property type="entry name" value="PROTEIN, PUTATIVE-RELATED"/>
    <property type="match status" value="1"/>
</dbReference>